<evidence type="ECO:0000256" key="6">
    <source>
        <dbReference type="ARBA" id="ARBA00022793"/>
    </source>
</evidence>
<protein>
    <recommendedName>
        <fullName evidence="5 9">Alpha-acetolactate decarboxylase</fullName>
        <ecNumber evidence="4 9">4.1.1.5</ecNumber>
    </recommendedName>
</protein>
<evidence type="ECO:0000256" key="7">
    <source>
        <dbReference type="ARBA" id="ARBA00023061"/>
    </source>
</evidence>
<dbReference type="GO" id="GO:0047605">
    <property type="term" value="F:acetolactate decarboxylase activity"/>
    <property type="evidence" value="ECO:0007669"/>
    <property type="project" value="UniProtKB-UniRule"/>
</dbReference>
<dbReference type="NCBIfam" id="TIGR01252">
    <property type="entry name" value="acetolac_decarb"/>
    <property type="match status" value="1"/>
</dbReference>
<name>A0A3E0W0T7_9MICO</name>
<comment type="pathway">
    <text evidence="2 9">Polyol metabolism; (R,R)-butane-2,3-diol biosynthesis; (R,R)-butane-2,3-diol from pyruvate: step 2/3.</text>
</comment>
<organism evidence="10 11">
    <name type="scientific">Subtercola boreus</name>
    <dbReference type="NCBI Taxonomy" id="120213"/>
    <lineage>
        <taxon>Bacteria</taxon>
        <taxon>Bacillati</taxon>
        <taxon>Actinomycetota</taxon>
        <taxon>Actinomycetes</taxon>
        <taxon>Micrococcales</taxon>
        <taxon>Microbacteriaceae</taxon>
        <taxon>Subtercola</taxon>
    </lineage>
</organism>
<evidence type="ECO:0000256" key="1">
    <source>
        <dbReference type="ARBA" id="ARBA00001784"/>
    </source>
</evidence>
<evidence type="ECO:0000256" key="2">
    <source>
        <dbReference type="ARBA" id="ARBA00005170"/>
    </source>
</evidence>
<evidence type="ECO:0000256" key="5">
    <source>
        <dbReference type="ARBA" id="ARBA00020164"/>
    </source>
</evidence>
<comment type="similarity">
    <text evidence="3 9">Belongs to the alpha-acetolactate decarboxylase family.</text>
</comment>
<dbReference type="UniPathway" id="UPA00626">
    <property type="reaction ID" value="UER00678"/>
</dbReference>
<dbReference type="CDD" id="cd17299">
    <property type="entry name" value="acetolactate_decarboxylase"/>
    <property type="match status" value="1"/>
</dbReference>
<keyword evidence="7 9" id="KW-0005">Acetoin biosynthesis</keyword>
<dbReference type="InterPro" id="IPR005128">
    <property type="entry name" value="Acetolactate_a_deCO2ase"/>
</dbReference>
<dbReference type="RefSeq" id="WP_116410842.1">
    <property type="nucleotide sequence ID" value="NZ_NBXB01000017.1"/>
</dbReference>
<proteinExistence type="inferred from homology"/>
<comment type="caution">
    <text evidence="10">The sequence shown here is derived from an EMBL/GenBank/DDBJ whole genome shotgun (WGS) entry which is preliminary data.</text>
</comment>
<dbReference type="PANTHER" id="PTHR35524:SF1">
    <property type="entry name" value="ALPHA-ACETOLACTATE DECARBOXYLASE"/>
    <property type="match status" value="1"/>
</dbReference>
<dbReference type="Pfam" id="PF03306">
    <property type="entry name" value="AAL_decarboxy"/>
    <property type="match status" value="1"/>
</dbReference>
<reference evidence="10 11" key="1">
    <citation type="submission" date="2017-04" db="EMBL/GenBank/DDBJ databases">
        <title>Comparative genome analysis of Subtercola boreus.</title>
        <authorList>
            <person name="Cho Y.-J."/>
            <person name="Cho A."/>
            <person name="Kim O.-S."/>
            <person name="Lee J.-I."/>
        </authorList>
    </citation>
    <scope>NUCLEOTIDE SEQUENCE [LARGE SCALE GENOMIC DNA]</scope>
    <source>
        <strain evidence="10 11">P27479</strain>
    </source>
</reference>
<evidence type="ECO:0000256" key="9">
    <source>
        <dbReference type="PIRNR" id="PIRNR001332"/>
    </source>
</evidence>
<dbReference type="SUPFAM" id="SSF117856">
    <property type="entry name" value="AF0104/ALDC/Ptd012-like"/>
    <property type="match status" value="1"/>
</dbReference>
<evidence type="ECO:0000313" key="11">
    <source>
        <dbReference type="Proteomes" id="UP000256541"/>
    </source>
</evidence>
<evidence type="ECO:0000256" key="3">
    <source>
        <dbReference type="ARBA" id="ARBA00007106"/>
    </source>
</evidence>
<keyword evidence="8 9" id="KW-0456">Lyase</keyword>
<evidence type="ECO:0000313" key="10">
    <source>
        <dbReference type="EMBL" id="RFA15912.1"/>
    </source>
</evidence>
<accession>A0A3E0W0T7</accession>
<dbReference type="PANTHER" id="PTHR35524">
    <property type="entry name" value="ALPHA-ACETOLACTATE DECARBOXYLASE"/>
    <property type="match status" value="1"/>
</dbReference>
<sequence length="261" mass="27268">MSTPTASIAAAGIPAAGTPPVRIHQFSVIQALMAGLYDGAFPSSEVLAVGDFGLGCGNALNGELVIVDGQIFRCTDDGAVSAGDPDELLPFAEVVAFAPTLQHELAGSVDRTGLEALISGLVGNPNQFYAIRLDGEFEDMLVREPVRQHHPYRPLSEVMAGQREMTLPSTTGTLVGFWAPHIFQGVSVAGYHLHYLNDSRTHGGHTLSYTVTSGTLYLQPVTGIEVHLPGTPEFAAADLGASTADADIRRVESASAAAASA</sequence>
<comment type="catalytic activity">
    <reaction evidence="1 9">
        <text>(2S)-2-acetolactate + H(+) = (R)-acetoin + CO2</text>
        <dbReference type="Rhea" id="RHEA:21580"/>
        <dbReference type="ChEBI" id="CHEBI:15378"/>
        <dbReference type="ChEBI" id="CHEBI:15686"/>
        <dbReference type="ChEBI" id="CHEBI:16526"/>
        <dbReference type="ChEBI" id="CHEBI:58476"/>
        <dbReference type="EC" id="4.1.1.5"/>
    </reaction>
</comment>
<gene>
    <name evidence="10" type="ORF">B7R22_05820</name>
</gene>
<dbReference type="Gene3D" id="3.30.1330.80">
    <property type="entry name" value="Hypothetical protein, similar to alpha- acetolactate decarboxylase, domain 2"/>
    <property type="match status" value="2"/>
</dbReference>
<evidence type="ECO:0000256" key="4">
    <source>
        <dbReference type="ARBA" id="ARBA00013204"/>
    </source>
</evidence>
<dbReference type="AlphaFoldDB" id="A0A3E0W0T7"/>
<dbReference type="GO" id="GO:0045151">
    <property type="term" value="P:acetoin biosynthetic process"/>
    <property type="evidence" value="ECO:0007669"/>
    <property type="project" value="UniProtKB-UniRule"/>
</dbReference>
<evidence type="ECO:0000256" key="8">
    <source>
        <dbReference type="ARBA" id="ARBA00023239"/>
    </source>
</evidence>
<dbReference type="Proteomes" id="UP000256541">
    <property type="component" value="Unassembled WGS sequence"/>
</dbReference>
<dbReference type="PIRSF" id="PIRSF001332">
    <property type="entry name" value="Acetolac_decarb"/>
    <property type="match status" value="1"/>
</dbReference>
<dbReference type="EC" id="4.1.1.5" evidence="4 9"/>
<dbReference type="OrthoDB" id="8612680at2"/>
<dbReference type="EMBL" id="NBXB01000017">
    <property type="protein sequence ID" value="RFA15912.1"/>
    <property type="molecule type" value="Genomic_DNA"/>
</dbReference>
<keyword evidence="6 9" id="KW-0210">Decarboxylase</keyword>